<organism evidence="2 3">
    <name type="scientific">Cognatiluteimonas sedimenti</name>
    <dbReference type="NCBI Taxonomy" id="2927791"/>
    <lineage>
        <taxon>Bacteria</taxon>
        <taxon>Pseudomonadati</taxon>
        <taxon>Pseudomonadota</taxon>
        <taxon>Gammaproteobacteria</taxon>
        <taxon>Lysobacterales</taxon>
        <taxon>Lysobacteraceae</taxon>
        <taxon>Cognatiluteimonas</taxon>
    </lineage>
</organism>
<keyword evidence="3" id="KW-1185">Reference proteome</keyword>
<sequence>MSENAKTTANVHPGNIAAGAKSKRERLSPAPLDPLTGRSDPSLLKPHQAALRQAVVDTFNAKKARSFLQKQVHHISTNRELAEGIKFLFDEHGRPPANVPLEDIIDERRMVEYHLMWVEGVLSELRHRLIKIREVEDYALEMLSRAGHQDD</sequence>
<comment type="caution">
    <text evidence="2">The sequence shown here is derived from an EMBL/GenBank/DDBJ whole genome shotgun (WGS) entry which is preliminary data.</text>
</comment>
<protein>
    <submittedName>
        <fullName evidence="2">Uncharacterized protein</fullName>
    </submittedName>
</protein>
<accession>A0ABT0A5S0</accession>
<dbReference type="RefSeq" id="WP_243321665.1">
    <property type="nucleotide sequence ID" value="NZ_JALGCL010000003.1"/>
</dbReference>
<feature type="compositionally biased region" description="Polar residues" evidence="1">
    <location>
        <begin position="1"/>
        <end position="10"/>
    </location>
</feature>
<name>A0ABT0A5S0_9GAMM</name>
<proteinExistence type="predicted"/>
<reference evidence="2 3" key="1">
    <citation type="submission" date="2022-03" db="EMBL/GenBank/DDBJ databases">
        <title>Luteimonas soily sp. nov., a novel bacterium isolated from the soil.</title>
        <authorList>
            <person name="Zhang X."/>
        </authorList>
    </citation>
    <scope>NUCLEOTIDE SEQUENCE [LARGE SCALE GENOMIC DNA]</scope>
    <source>
        <strain evidence="2 3">50</strain>
    </source>
</reference>
<feature type="region of interest" description="Disordered" evidence="1">
    <location>
        <begin position="1"/>
        <end position="40"/>
    </location>
</feature>
<dbReference type="EMBL" id="JALGCL010000003">
    <property type="protein sequence ID" value="MCJ0826319.1"/>
    <property type="molecule type" value="Genomic_DNA"/>
</dbReference>
<evidence type="ECO:0000313" key="2">
    <source>
        <dbReference type="EMBL" id="MCJ0826319.1"/>
    </source>
</evidence>
<gene>
    <name evidence="2" type="ORF">MQC88_10215</name>
</gene>
<dbReference type="Proteomes" id="UP001165423">
    <property type="component" value="Unassembled WGS sequence"/>
</dbReference>
<evidence type="ECO:0000313" key="3">
    <source>
        <dbReference type="Proteomes" id="UP001165423"/>
    </source>
</evidence>
<evidence type="ECO:0000256" key="1">
    <source>
        <dbReference type="SAM" id="MobiDB-lite"/>
    </source>
</evidence>